<accession>A0ACC6S5W3</accession>
<reference evidence="1" key="1">
    <citation type="submission" date="2024-03" db="EMBL/GenBank/DDBJ databases">
        <title>Human intestinal bacterial collection.</title>
        <authorList>
            <person name="Pauvert C."/>
            <person name="Hitch T.C.A."/>
            <person name="Clavel T."/>
        </authorList>
    </citation>
    <scope>NUCLEOTIDE SEQUENCE</scope>
    <source>
        <strain evidence="1">CLA-AA-H227</strain>
    </source>
</reference>
<dbReference type="EMBL" id="JBBMEW010000001">
    <property type="protein sequence ID" value="MEQ2525291.1"/>
    <property type="molecule type" value="Genomic_DNA"/>
</dbReference>
<evidence type="ECO:0000313" key="2">
    <source>
        <dbReference type="Proteomes" id="UP001439875"/>
    </source>
</evidence>
<comment type="caution">
    <text evidence="1">The sequence shown here is derived from an EMBL/GenBank/DDBJ whole genome shotgun (WGS) entry which is preliminary data.</text>
</comment>
<proteinExistence type="predicted"/>
<gene>
    <name evidence="1" type="ORF">WMO40_01155</name>
</gene>
<sequence>MKLRKKAAPPKNPNKRLCVARNINFAVQKENEQLLRLYSKRV</sequence>
<evidence type="ECO:0000313" key="1">
    <source>
        <dbReference type="EMBL" id="MEQ2525291.1"/>
    </source>
</evidence>
<organism evidence="1 2">
    <name type="scientific">Robertmurraya yapensis</name>
    <name type="common">ex Hitch et al 2024</name>
    <dbReference type="NCBI Taxonomy" id="3133160"/>
    <lineage>
        <taxon>Bacteria</taxon>
        <taxon>Bacillati</taxon>
        <taxon>Bacillota</taxon>
        <taxon>Bacilli</taxon>
        <taxon>Bacillales</taxon>
        <taxon>Bacillaceae</taxon>
        <taxon>Robertmurraya</taxon>
    </lineage>
</organism>
<keyword evidence="2" id="KW-1185">Reference proteome</keyword>
<protein>
    <submittedName>
        <fullName evidence="1">Uncharacterized protein</fullName>
    </submittedName>
</protein>
<name>A0ACC6S5W3_9BACI</name>
<dbReference type="Proteomes" id="UP001439875">
    <property type="component" value="Unassembled WGS sequence"/>
</dbReference>